<gene>
    <name evidence="2" type="ordered locus">AciPR4_1464</name>
</gene>
<organism evidence="2 3">
    <name type="scientific">Terriglobus saanensis (strain ATCC BAA-1853 / DSM 23119 / SP1PR4)</name>
    <dbReference type="NCBI Taxonomy" id="401053"/>
    <lineage>
        <taxon>Bacteria</taxon>
        <taxon>Pseudomonadati</taxon>
        <taxon>Acidobacteriota</taxon>
        <taxon>Terriglobia</taxon>
        <taxon>Terriglobales</taxon>
        <taxon>Acidobacteriaceae</taxon>
        <taxon>Terriglobus</taxon>
    </lineage>
</organism>
<evidence type="ECO:0000256" key="1">
    <source>
        <dbReference type="SAM" id="MobiDB-lite"/>
    </source>
</evidence>
<sequence>MADITIDSVERVDGAILVYFSDSKVAYVGVQELYALAVDQKKFLRSQTAHRQAQEGFMRKPNPALTKRKQPQG</sequence>
<accession>E8V0Z6</accession>
<evidence type="ECO:0000313" key="3">
    <source>
        <dbReference type="Proteomes" id="UP000006844"/>
    </source>
</evidence>
<protein>
    <submittedName>
        <fullName evidence="2">Uncharacterized protein</fullName>
    </submittedName>
</protein>
<name>E8V0Z6_TERSS</name>
<reference evidence="2 3" key="1">
    <citation type="journal article" date="2012" name="Stand. Genomic Sci.">
        <title>Complete genome sequence of Terriglobus saanensis type strain SP1PR4(T), an Acidobacteria from tundra soil.</title>
        <authorList>
            <person name="Rawat S.R."/>
            <person name="Mannisto M.K."/>
            <person name="Starovoytov V."/>
            <person name="Goodwin L."/>
            <person name="Nolan M."/>
            <person name="Hauser L."/>
            <person name="Land M."/>
            <person name="Davenport K.W."/>
            <person name="Woyke T."/>
            <person name="Haggblom M.M."/>
        </authorList>
    </citation>
    <scope>NUCLEOTIDE SEQUENCE</scope>
    <source>
        <strain evidence="3">ATCC BAA-1853 / DSM 23119 / SP1PR4</strain>
    </source>
</reference>
<dbReference type="Proteomes" id="UP000006844">
    <property type="component" value="Chromosome"/>
</dbReference>
<dbReference type="HOGENOM" id="CLU_2703595_0_0_0"/>
<feature type="region of interest" description="Disordered" evidence="1">
    <location>
        <begin position="50"/>
        <end position="73"/>
    </location>
</feature>
<dbReference type="STRING" id="401053.AciPR4_1464"/>
<evidence type="ECO:0000313" key="2">
    <source>
        <dbReference type="EMBL" id="ADV82287.1"/>
    </source>
</evidence>
<dbReference type="AlphaFoldDB" id="E8V0Z6"/>
<dbReference type="EMBL" id="CP002467">
    <property type="protein sequence ID" value="ADV82287.1"/>
    <property type="molecule type" value="Genomic_DNA"/>
</dbReference>
<keyword evidence="3" id="KW-1185">Reference proteome</keyword>
<dbReference type="KEGG" id="tsa:AciPR4_1464"/>
<proteinExistence type="predicted"/>